<dbReference type="Proteomes" id="UP000001941">
    <property type="component" value="Chromosome"/>
</dbReference>
<dbReference type="NCBIfam" id="TIGR00229">
    <property type="entry name" value="sensory_box"/>
    <property type="match status" value="2"/>
</dbReference>
<gene>
    <name evidence="8" type="ordered locus">Mhun_2947</name>
</gene>
<sequence>MVALSHSCDLFLTGYEALPNGIVITDPNLLLLFFNQSFREMFHLDDSYLNNHLIELLPKFIDLNIEPESFLELVERIKDNPHLEFSQKFSCLTGDKWLETKSLLGKNDEIMGRIWIISDISKNIQTTATLEDEEGLFKTIFNLAPEGIAISDLTNGQFFEVNKQFTDHWGYTRDEVIGKSAIDLDFWVDLNQRQNIVDLMKKDGSFSMIPVKMRGKDKKVKDILISGVMITINHRPYMLTIPLDITDILAYEEKIWSLASFIELNPNPIFEMNGDGNITFHNTATTSVIRKLTNTADISLFIPGGLDEILNAVKNGDEISFHREITISGRFFHEYIYITKVYRTARVYVTDITERKLAEQELIRKNEELGTAYEEILSVEEELRQNYDKLIIQEQTLFENEKKLRMIVDHIPGIVVTTDTNMVVKSIYGEGLINLGLSSNERVGQKIGEVFHQADNAFLEAYSQALMGIVTTMEVSYKNRRYVLFTSPLRDVTDSITGAIGVAIDITNQKKMEEERKRLLLQLEHNLVELALLNDKIRNPLTVISSLVEMHAPEIEESVIACVQDIDNIITNLDKRWAESEKTMRFLQKHYGIGAHLT</sequence>
<dbReference type="InParanoid" id="Q2FSB8"/>
<dbReference type="OrthoDB" id="117781at2157"/>
<dbReference type="GeneID" id="3922576"/>
<keyword evidence="3" id="KW-0597">Phosphoprotein</keyword>
<evidence type="ECO:0000256" key="3">
    <source>
        <dbReference type="ARBA" id="ARBA00022553"/>
    </source>
</evidence>
<dbReference type="eggNOG" id="arCOG06193">
    <property type="taxonomic scope" value="Archaea"/>
</dbReference>
<reference evidence="9" key="1">
    <citation type="journal article" date="2016" name="Stand. Genomic Sci.">
        <title>Complete genome sequence of Methanospirillum hungatei type strain JF1.</title>
        <authorList>
            <person name="Gunsalus R.P."/>
            <person name="Cook L.E."/>
            <person name="Crable B."/>
            <person name="Rohlin L."/>
            <person name="McDonald E."/>
            <person name="Mouttaki H."/>
            <person name="Sieber J.R."/>
            <person name="Poweleit N."/>
            <person name="Zhou H."/>
            <person name="Lapidus A.L."/>
            <person name="Daligault H.E."/>
            <person name="Land M."/>
            <person name="Gilna P."/>
            <person name="Ivanova N."/>
            <person name="Kyrpides N."/>
            <person name="Culley D.E."/>
            <person name="McInerney M.J."/>
        </authorList>
    </citation>
    <scope>NUCLEOTIDE SEQUENCE [LARGE SCALE GENOMIC DNA]</scope>
    <source>
        <strain evidence="9">ATCC 27890 / DSM 864 / NBRC 100397 / JF-1</strain>
    </source>
</reference>
<dbReference type="InterPro" id="IPR000700">
    <property type="entry name" value="PAS-assoc_C"/>
</dbReference>
<dbReference type="PANTHER" id="PTHR43304">
    <property type="entry name" value="PHYTOCHROME-LIKE PROTEIN CPH1"/>
    <property type="match status" value="1"/>
</dbReference>
<dbReference type="PANTHER" id="PTHR43304:SF1">
    <property type="entry name" value="PAC DOMAIN-CONTAINING PROTEIN"/>
    <property type="match status" value="1"/>
</dbReference>
<protein>
    <recommendedName>
        <fullName evidence="2">histidine kinase</fullName>
        <ecNumber evidence="2">2.7.13.3</ecNumber>
    </recommendedName>
</protein>
<dbReference type="CDD" id="cd00130">
    <property type="entry name" value="PAS"/>
    <property type="match status" value="1"/>
</dbReference>
<evidence type="ECO:0000259" key="6">
    <source>
        <dbReference type="PROSITE" id="PS50112"/>
    </source>
</evidence>
<comment type="catalytic activity">
    <reaction evidence="1">
        <text>ATP + protein L-histidine = ADP + protein N-phospho-L-histidine.</text>
        <dbReference type="EC" id="2.7.13.3"/>
    </reaction>
</comment>
<proteinExistence type="predicted"/>
<dbReference type="HOGENOM" id="CLU_456080_0_0_2"/>
<evidence type="ECO:0000256" key="5">
    <source>
        <dbReference type="ARBA" id="ARBA00022777"/>
    </source>
</evidence>
<evidence type="ECO:0000313" key="9">
    <source>
        <dbReference type="Proteomes" id="UP000001941"/>
    </source>
</evidence>
<dbReference type="InterPro" id="IPR052162">
    <property type="entry name" value="Sensor_kinase/Photoreceptor"/>
</dbReference>
<keyword evidence="9" id="KW-1185">Reference proteome</keyword>
<dbReference type="SMART" id="SM00091">
    <property type="entry name" value="PAS"/>
    <property type="match status" value="3"/>
</dbReference>
<dbReference type="GO" id="GO:0004673">
    <property type="term" value="F:protein histidine kinase activity"/>
    <property type="evidence" value="ECO:0007669"/>
    <property type="project" value="UniProtKB-EC"/>
</dbReference>
<dbReference type="PROSITE" id="PS50113">
    <property type="entry name" value="PAC"/>
    <property type="match status" value="1"/>
</dbReference>
<feature type="domain" description="PAC" evidence="7">
    <location>
        <begin position="463"/>
        <end position="518"/>
    </location>
</feature>
<dbReference type="PROSITE" id="PS50112">
    <property type="entry name" value="PAS"/>
    <property type="match status" value="1"/>
</dbReference>
<feature type="domain" description="PAS" evidence="6">
    <location>
        <begin position="133"/>
        <end position="182"/>
    </location>
</feature>
<dbReference type="SUPFAM" id="SSF55785">
    <property type="entry name" value="PYP-like sensor domain (PAS domain)"/>
    <property type="match status" value="4"/>
</dbReference>
<dbReference type="eggNOG" id="arCOG06538">
    <property type="taxonomic scope" value="Archaea"/>
</dbReference>
<evidence type="ECO:0000256" key="1">
    <source>
        <dbReference type="ARBA" id="ARBA00000085"/>
    </source>
</evidence>
<dbReference type="EC" id="2.7.13.3" evidence="2"/>
<dbReference type="Gene3D" id="3.30.450.20">
    <property type="entry name" value="PAS domain"/>
    <property type="match status" value="3"/>
</dbReference>
<dbReference type="InterPro" id="IPR000014">
    <property type="entry name" value="PAS"/>
</dbReference>
<dbReference type="RefSeq" id="WP_011449892.1">
    <property type="nucleotide sequence ID" value="NC_007796.1"/>
</dbReference>
<dbReference type="KEGG" id="mhu:Mhun_2947"/>
<evidence type="ECO:0000256" key="2">
    <source>
        <dbReference type="ARBA" id="ARBA00012438"/>
    </source>
</evidence>
<dbReference type="STRING" id="323259.Mhun_2947"/>
<dbReference type="Pfam" id="PF13426">
    <property type="entry name" value="PAS_9"/>
    <property type="match status" value="1"/>
</dbReference>
<evidence type="ECO:0000259" key="7">
    <source>
        <dbReference type="PROSITE" id="PS50113"/>
    </source>
</evidence>
<dbReference type="Pfam" id="PF13188">
    <property type="entry name" value="PAS_8"/>
    <property type="match status" value="2"/>
</dbReference>
<evidence type="ECO:0000313" key="8">
    <source>
        <dbReference type="EMBL" id="ABD42639.1"/>
    </source>
</evidence>
<evidence type="ECO:0000256" key="4">
    <source>
        <dbReference type="ARBA" id="ARBA00022679"/>
    </source>
</evidence>
<dbReference type="EMBL" id="CP000254">
    <property type="protein sequence ID" value="ABD42639.1"/>
    <property type="molecule type" value="Genomic_DNA"/>
</dbReference>
<name>Q2FSB8_METHJ</name>
<keyword evidence="4" id="KW-0808">Transferase</keyword>
<keyword evidence="5" id="KW-0418">Kinase</keyword>
<accession>Q2FSB8</accession>
<dbReference type="InterPro" id="IPR035965">
    <property type="entry name" value="PAS-like_dom_sf"/>
</dbReference>
<organism evidence="8 9">
    <name type="scientific">Methanospirillum hungatei JF-1 (strain ATCC 27890 / DSM 864 / NBRC 100397 / JF-1)</name>
    <dbReference type="NCBI Taxonomy" id="323259"/>
    <lineage>
        <taxon>Archaea</taxon>
        <taxon>Methanobacteriati</taxon>
        <taxon>Methanobacteriota</taxon>
        <taxon>Stenosarchaea group</taxon>
        <taxon>Methanomicrobia</taxon>
        <taxon>Methanomicrobiales</taxon>
        <taxon>Methanospirillaceae</taxon>
        <taxon>Methanospirillum</taxon>
    </lineage>
</organism>
<dbReference type="AlphaFoldDB" id="Q2FSB8"/>
<dbReference type="EnsemblBacteria" id="ABD42639">
    <property type="protein sequence ID" value="ABD42639"/>
    <property type="gene ID" value="Mhun_2947"/>
</dbReference>